<dbReference type="AlphaFoldDB" id="A0A6J6G9N7"/>
<feature type="compositionally biased region" description="Low complexity" evidence="1">
    <location>
        <begin position="88"/>
        <end position="109"/>
    </location>
</feature>
<sequence length="167" mass="17696">MASSASDPAVDPVEQLLDLFLYAPIGLASKGSEALPDLVKRGRTQAANARVIGQFALGASNAKARKSLADAEQHIQAFFKIVADSARPTPAGNTPSSTSASAPAATTAQTPEASIDDLVENYDNLTAAQVLPLLAPLTADQLNRIEAYERSQRARKTVLSRIRQLRN</sequence>
<protein>
    <submittedName>
        <fullName evidence="2">Unannotated protein</fullName>
    </submittedName>
</protein>
<evidence type="ECO:0000313" key="4">
    <source>
        <dbReference type="EMBL" id="CAB4918576.1"/>
    </source>
</evidence>
<feature type="region of interest" description="Disordered" evidence="1">
    <location>
        <begin position="86"/>
        <end position="109"/>
    </location>
</feature>
<evidence type="ECO:0000313" key="3">
    <source>
        <dbReference type="EMBL" id="CAB4632664.1"/>
    </source>
</evidence>
<accession>A0A6J6G9N7</accession>
<proteinExistence type="predicted"/>
<organism evidence="2">
    <name type="scientific">freshwater metagenome</name>
    <dbReference type="NCBI Taxonomy" id="449393"/>
    <lineage>
        <taxon>unclassified sequences</taxon>
        <taxon>metagenomes</taxon>
        <taxon>ecological metagenomes</taxon>
    </lineage>
</organism>
<dbReference type="EMBL" id="CAFBNA010000003">
    <property type="protein sequence ID" value="CAB4918576.1"/>
    <property type="molecule type" value="Genomic_DNA"/>
</dbReference>
<evidence type="ECO:0000313" key="2">
    <source>
        <dbReference type="EMBL" id="CAB4597901.1"/>
    </source>
</evidence>
<dbReference type="EMBL" id="CAEZUO010000009">
    <property type="protein sequence ID" value="CAB4597901.1"/>
    <property type="molecule type" value="Genomic_DNA"/>
</dbReference>
<reference evidence="2" key="1">
    <citation type="submission" date="2020-05" db="EMBL/GenBank/DDBJ databases">
        <authorList>
            <person name="Chiriac C."/>
            <person name="Salcher M."/>
            <person name="Ghai R."/>
            <person name="Kavagutti S V."/>
        </authorList>
    </citation>
    <scope>NUCLEOTIDE SEQUENCE</scope>
</reference>
<dbReference type="EMBL" id="CAEZVK010000078">
    <property type="protein sequence ID" value="CAB4632664.1"/>
    <property type="molecule type" value="Genomic_DNA"/>
</dbReference>
<gene>
    <name evidence="2" type="ORF">UFOPK1827_00372</name>
    <name evidence="3" type="ORF">UFOPK2000_00828</name>
    <name evidence="4" type="ORF">UFOPK3708_00120</name>
</gene>
<evidence type="ECO:0000256" key="1">
    <source>
        <dbReference type="SAM" id="MobiDB-lite"/>
    </source>
</evidence>
<name>A0A6J6G9N7_9ZZZZ</name>